<proteinExistence type="predicted"/>
<protein>
    <submittedName>
        <fullName evidence="1">Uncharacterized protein</fullName>
    </submittedName>
</protein>
<dbReference type="EMBL" id="VSRR010060730">
    <property type="protein sequence ID" value="MPC82782.1"/>
    <property type="molecule type" value="Genomic_DNA"/>
</dbReference>
<gene>
    <name evidence="1" type="ORF">E2C01_077464</name>
</gene>
<comment type="caution">
    <text evidence="1">The sequence shown here is derived from an EMBL/GenBank/DDBJ whole genome shotgun (WGS) entry which is preliminary data.</text>
</comment>
<evidence type="ECO:0000313" key="2">
    <source>
        <dbReference type="Proteomes" id="UP000324222"/>
    </source>
</evidence>
<reference evidence="1 2" key="1">
    <citation type="submission" date="2019-05" db="EMBL/GenBank/DDBJ databases">
        <title>Another draft genome of Portunus trituberculatus and its Hox gene families provides insights of decapod evolution.</title>
        <authorList>
            <person name="Jeong J.-H."/>
            <person name="Song I."/>
            <person name="Kim S."/>
            <person name="Choi T."/>
            <person name="Kim D."/>
            <person name="Ryu S."/>
            <person name="Kim W."/>
        </authorList>
    </citation>
    <scope>NUCLEOTIDE SEQUENCE [LARGE SCALE GENOMIC DNA]</scope>
    <source>
        <tissue evidence="1">Muscle</tissue>
    </source>
</reference>
<organism evidence="1 2">
    <name type="scientific">Portunus trituberculatus</name>
    <name type="common">Swimming crab</name>
    <name type="synonym">Neptunus trituberculatus</name>
    <dbReference type="NCBI Taxonomy" id="210409"/>
    <lineage>
        <taxon>Eukaryota</taxon>
        <taxon>Metazoa</taxon>
        <taxon>Ecdysozoa</taxon>
        <taxon>Arthropoda</taxon>
        <taxon>Crustacea</taxon>
        <taxon>Multicrustacea</taxon>
        <taxon>Malacostraca</taxon>
        <taxon>Eumalacostraca</taxon>
        <taxon>Eucarida</taxon>
        <taxon>Decapoda</taxon>
        <taxon>Pleocyemata</taxon>
        <taxon>Brachyura</taxon>
        <taxon>Eubrachyura</taxon>
        <taxon>Portunoidea</taxon>
        <taxon>Portunidae</taxon>
        <taxon>Portuninae</taxon>
        <taxon>Portunus</taxon>
    </lineage>
</organism>
<evidence type="ECO:0000313" key="1">
    <source>
        <dbReference type="EMBL" id="MPC82782.1"/>
    </source>
</evidence>
<keyword evidence="2" id="KW-1185">Reference proteome</keyword>
<dbReference type="Proteomes" id="UP000324222">
    <property type="component" value="Unassembled WGS sequence"/>
</dbReference>
<sequence length="71" mass="7787">MKGLPINCHNAELKPISLRRLALSRGTIIYSSAKDELWGVASTSGFLLYTLSSPYLLSKTFKLIPHILGIA</sequence>
<dbReference type="AlphaFoldDB" id="A0A5B7IG56"/>
<accession>A0A5B7IG56</accession>
<name>A0A5B7IG56_PORTR</name>